<dbReference type="PROSITE" id="PS50404">
    <property type="entry name" value="GST_NTER"/>
    <property type="match status" value="1"/>
</dbReference>
<dbReference type="InterPro" id="IPR036249">
    <property type="entry name" value="Thioredoxin-like_sf"/>
</dbReference>
<dbReference type="InterPro" id="IPR004046">
    <property type="entry name" value="GST_C"/>
</dbReference>
<proteinExistence type="predicted"/>
<dbReference type="GO" id="GO:0004364">
    <property type="term" value="F:glutathione transferase activity"/>
    <property type="evidence" value="ECO:0007669"/>
    <property type="project" value="TreeGrafter"/>
</dbReference>
<accession>A0A7S4I056</accession>
<dbReference type="PANTHER" id="PTHR11571">
    <property type="entry name" value="GLUTATHIONE S-TRANSFERASE"/>
    <property type="match status" value="1"/>
</dbReference>
<dbReference type="Gene3D" id="1.20.1050.10">
    <property type="match status" value="1"/>
</dbReference>
<sequence>MAARPSNIKLYYGDMHFWRAECVRLGFFLGDVPFEDIRDQKRDDLKAAGKLTFGAVPVLEVDGKMLSQTQAMAVFAAKLSGIHPEDPWLAAKVDECLNGCTDVTGTIGATFRLPDTEKIPAREALIAEGGRLRMHLGGLNKLCVENGDCGYAVGNSITMADLAIWRLVGWLESGKLDGIPADFVDSTFPALAKLVSTVNANTKVQEWKAKYPKFYGAN</sequence>
<dbReference type="GO" id="GO:0006749">
    <property type="term" value="P:glutathione metabolic process"/>
    <property type="evidence" value="ECO:0007669"/>
    <property type="project" value="TreeGrafter"/>
</dbReference>
<dbReference type="InterPro" id="IPR010987">
    <property type="entry name" value="Glutathione-S-Trfase_C-like"/>
</dbReference>
<dbReference type="CDD" id="cd03039">
    <property type="entry name" value="GST_N_Sigma_like"/>
    <property type="match status" value="1"/>
</dbReference>
<evidence type="ECO:0000259" key="1">
    <source>
        <dbReference type="PROSITE" id="PS50404"/>
    </source>
</evidence>
<dbReference type="PROSITE" id="PS50405">
    <property type="entry name" value="GST_CTER"/>
    <property type="match status" value="1"/>
</dbReference>
<feature type="domain" description="GST N-terminal" evidence="1">
    <location>
        <begin position="7"/>
        <end position="84"/>
    </location>
</feature>
<dbReference type="AlphaFoldDB" id="A0A7S4I056"/>
<reference evidence="3" key="1">
    <citation type="submission" date="2021-01" db="EMBL/GenBank/DDBJ databases">
        <authorList>
            <person name="Corre E."/>
            <person name="Pelletier E."/>
            <person name="Niang G."/>
            <person name="Scheremetjew M."/>
            <person name="Finn R."/>
            <person name="Kale V."/>
            <person name="Holt S."/>
            <person name="Cochrane G."/>
            <person name="Meng A."/>
            <person name="Brown T."/>
            <person name="Cohen L."/>
        </authorList>
    </citation>
    <scope>NUCLEOTIDE SEQUENCE</scope>
    <source>
        <strain evidence="3">Isolate 1302-5</strain>
    </source>
</reference>
<evidence type="ECO:0000259" key="2">
    <source>
        <dbReference type="PROSITE" id="PS50405"/>
    </source>
</evidence>
<feature type="domain" description="GST C-terminal" evidence="2">
    <location>
        <begin position="86"/>
        <end position="216"/>
    </location>
</feature>
<dbReference type="SFLD" id="SFLDS00019">
    <property type="entry name" value="Glutathione_Transferase_(cytos"/>
    <property type="match status" value="1"/>
</dbReference>
<dbReference type="InterPro" id="IPR004045">
    <property type="entry name" value="Glutathione_S-Trfase_N"/>
</dbReference>
<dbReference type="InterPro" id="IPR040079">
    <property type="entry name" value="Glutathione_S-Trfase"/>
</dbReference>
<dbReference type="SUPFAM" id="SSF47616">
    <property type="entry name" value="GST C-terminal domain-like"/>
    <property type="match status" value="1"/>
</dbReference>
<dbReference type="Gene3D" id="3.40.30.10">
    <property type="entry name" value="Glutaredoxin"/>
    <property type="match status" value="1"/>
</dbReference>
<organism evidence="3">
    <name type="scientific">Odontella aurita</name>
    <dbReference type="NCBI Taxonomy" id="265563"/>
    <lineage>
        <taxon>Eukaryota</taxon>
        <taxon>Sar</taxon>
        <taxon>Stramenopiles</taxon>
        <taxon>Ochrophyta</taxon>
        <taxon>Bacillariophyta</taxon>
        <taxon>Mediophyceae</taxon>
        <taxon>Biddulphiophycidae</taxon>
        <taxon>Eupodiscales</taxon>
        <taxon>Odontellaceae</taxon>
        <taxon>Odontella</taxon>
    </lineage>
</organism>
<protein>
    <recommendedName>
        <fullName evidence="4">Glutathione transferase</fullName>
    </recommendedName>
</protein>
<dbReference type="SUPFAM" id="SSF52833">
    <property type="entry name" value="Thioredoxin-like"/>
    <property type="match status" value="1"/>
</dbReference>
<dbReference type="Pfam" id="PF14497">
    <property type="entry name" value="GST_C_3"/>
    <property type="match status" value="1"/>
</dbReference>
<name>A0A7S4I056_9STRA</name>
<dbReference type="PANTHER" id="PTHR11571:SF252">
    <property type="entry name" value="GLUTATHIONE S-TRANSFERASE"/>
    <property type="match status" value="1"/>
</dbReference>
<dbReference type="InterPro" id="IPR036282">
    <property type="entry name" value="Glutathione-S-Trfase_C_sf"/>
</dbReference>
<dbReference type="EMBL" id="HBKQ01008589">
    <property type="protein sequence ID" value="CAE2214233.1"/>
    <property type="molecule type" value="Transcribed_RNA"/>
</dbReference>
<evidence type="ECO:0008006" key="4">
    <source>
        <dbReference type="Google" id="ProtNLM"/>
    </source>
</evidence>
<gene>
    <name evidence="3" type="ORF">OAUR00152_LOCUS5793</name>
</gene>
<dbReference type="InterPro" id="IPR050213">
    <property type="entry name" value="GST_superfamily"/>
</dbReference>
<evidence type="ECO:0000313" key="3">
    <source>
        <dbReference type="EMBL" id="CAE2214233.1"/>
    </source>
</evidence>